<gene>
    <name evidence="1" type="ORF">PMAYCL1PPCAC_07542</name>
</gene>
<name>A0AAN4ZG90_9BILA</name>
<dbReference type="InterPro" id="IPR036249">
    <property type="entry name" value="Thioredoxin-like_sf"/>
</dbReference>
<organism evidence="1 2">
    <name type="scientific">Pristionchus mayeri</name>
    <dbReference type="NCBI Taxonomy" id="1317129"/>
    <lineage>
        <taxon>Eukaryota</taxon>
        <taxon>Metazoa</taxon>
        <taxon>Ecdysozoa</taxon>
        <taxon>Nematoda</taxon>
        <taxon>Chromadorea</taxon>
        <taxon>Rhabditida</taxon>
        <taxon>Rhabditina</taxon>
        <taxon>Diplogasteromorpha</taxon>
        <taxon>Diplogasteroidea</taxon>
        <taxon>Neodiplogasteridae</taxon>
        <taxon>Pristionchus</taxon>
    </lineage>
</organism>
<comment type="caution">
    <text evidence="1">The sequence shown here is derived from an EMBL/GenBank/DDBJ whole genome shotgun (WGS) entry which is preliminary data.</text>
</comment>
<accession>A0AAN4ZG90</accession>
<evidence type="ECO:0000313" key="2">
    <source>
        <dbReference type="Proteomes" id="UP001328107"/>
    </source>
</evidence>
<keyword evidence="2" id="KW-1185">Reference proteome</keyword>
<sequence>MSIGANAIMRPANAASAALIRAVPHFLGLRLSWTHESLKSEGMEKFIDESLPVIRSNNPDIKFTLYRSYTECDPFVVGEYAWSRHRKKRVSWKTQHQILSMVEEMMAHAGDYREGKRRCVNRRLPRGQEIWDTETMGHNVFEVYSKWKGDPKPRDEITWKNHPHIVYRKN</sequence>
<reference evidence="2" key="1">
    <citation type="submission" date="2022-10" db="EMBL/GenBank/DDBJ databases">
        <title>Genome assembly of Pristionchus species.</title>
        <authorList>
            <person name="Yoshida K."/>
            <person name="Sommer R.J."/>
        </authorList>
    </citation>
    <scope>NUCLEOTIDE SEQUENCE [LARGE SCALE GENOMIC DNA]</scope>
    <source>
        <strain evidence="2">RS5460</strain>
    </source>
</reference>
<dbReference type="Proteomes" id="UP001328107">
    <property type="component" value="Unassembled WGS sequence"/>
</dbReference>
<protein>
    <recommendedName>
        <fullName evidence="3">Ribosomal protein/NADH dehydrogenase domain-containing protein</fullName>
    </recommendedName>
</protein>
<dbReference type="AlphaFoldDB" id="A0AAN4ZG90"/>
<proteinExistence type="predicted"/>
<evidence type="ECO:0008006" key="3">
    <source>
        <dbReference type="Google" id="ProtNLM"/>
    </source>
</evidence>
<dbReference type="Gene3D" id="3.40.30.10">
    <property type="entry name" value="Glutaredoxin"/>
    <property type="match status" value="1"/>
</dbReference>
<dbReference type="EMBL" id="BTRK01000002">
    <property type="protein sequence ID" value="GMR37347.1"/>
    <property type="molecule type" value="Genomic_DNA"/>
</dbReference>
<evidence type="ECO:0000313" key="1">
    <source>
        <dbReference type="EMBL" id="GMR37347.1"/>
    </source>
</evidence>
<dbReference type="SUPFAM" id="SSF52833">
    <property type="entry name" value="Thioredoxin-like"/>
    <property type="match status" value="1"/>
</dbReference>